<dbReference type="EMBL" id="CP003359">
    <property type="protein sequence ID" value="AGB41323.1"/>
    <property type="molecule type" value="Genomic_DNA"/>
</dbReference>
<dbReference type="STRING" id="748449.Halha_1378"/>
<dbReference type="KEGG" id="hhl:Halha_1378"/>
<dbReference type="HOGENOM" id="CLU_1188627_0_0_9"/>
<dbReference type="AlphaFoldDB" id="L0KB80"/>
<dbReference type="SMART" id="SM00327">
    <property type="entry name" value="VWA"/>
    <property type="match status" value="1"/>
</dbReference>
<keyword evidence="3" id="KW-1185">Reference proteome</keyword>
<sequence length="233" mass="26324">MKSQLNMTLIILIICLISFIMGIEQLDILSFSIANNSKISGGEIKVNQPQLPIKYKDNVEIIWDVSKSIQNKENINKITTSKNVLYSIVNRLPTNLNLGIRVFGNKDRNNTPSFFTIPLGVKNRKEIINFINKINPTGESSIRTSLLKAKQNLIKYKGSKHIILVTDGEDTGKIMPSKVIKKLTKFKIKTHIVHIGKIDKVSQLKLKSLANLGNGKYFTYFEKNKISPTINLK</sequence>
<organism evidence="2 3">
    <name type="scientific">Halobacteroides halobius (strain ATCC 35273 / DSM 5150 / MD-1)</name>
    <dbReference type="NCBI Taxonomy" id="748449"/>
    <lineage>
        <taxon>Bacteria</taxon>
        <taxon>Bacillati</taxon>
        <taxon>Bacillota</taxon>
        <taxon>Clostridia</taxon>
        <taxon>Halanaerobiales</taxon>
        <taxon>Halobacteroidaceae</taxon>
        <taxon>Halobacteroides</taxon>
    </lineage>
</organism>
<accession>L0KB80</accession>
<dbReference type="RefSeq" id="WP_015327045.1">
    <property type="nucleotide sequence ID" value="NC_019978.1"/>
</dbReference>
<dbReference type="SUPFAM" id="SSF53300">
    <property type="entry name" value="vWA-like"/>
    <property type="match status" value="1"/>
</dbReference>
<dbReference type="Proteomes" id="UP000010880">
    <property type="component" value="Chromosome"/>
</dbReference>
<dbReference type="CDD" id="cd00198">
    <property type="entry name" value="vWFA"/>
    <property type="match status" value="1"/>
</dbReference>
<dbReference type="InterPro" id="IPR036465">
    <property type="entry name" value="vWFA_dom_sf"/>
</dbReference>
<dbReference type="Gene3D" id="3.40.50.410">
    <property type="entry name" value="von Willebrand factor, type A domain"/>
    <property type="match status" value="1"/>
</dbReference>
<dbReference type="InterPro" id="IPR002035">
    <property type="entry name" value="VWF_A"/>
</dbReference>
<dbReference type="eggNOG" id="COG2304">
    <property type="taxonomic scope" value="Bacteria"/>
</dbReference>
<evidence type="ECO:0000313" key="3">
    <source>
        <dbReference type="Proteomes" id="UP000010880"/>
    </source>
</evidence>
<reference evidence="3" key="1">
    <citation type="submission" date="2012-02" db="EMBL/GenBank/DDBJ databases">
        <title>The complete genome of Halobacteroides halobius DSM 5150.</title>
        <authorList>
            <person name="Lucas S."/>
            <person name="Copeland A."/>
            <person name="Lapidus A."/>
            <person name="Glavina del Rio T."/>
            <person name="Dalin E."/>
            <person name="Tice H."/>
            <person name="Bruce D."/>
            <person name="Goodwin L."/>
            <person name="Pitluck S."/>
            <person name="Peters L."/>
            <person name="Mikhailova N."/>
            <person name="Gu W."/>
            <person name="Kyrpides N."/>
            <person name="Mavromatis K."/>
            <person name="Ivanova N."/>
            <person name="Brettin T."/>
            <person name="Detter J.C."/>
            <person name="Han C."/>
            <person name="Larimer F."/>
            <person name="Land M."/>
            <person name="Hauser L."/>
            <person name="Markowitz V."/>
            <person name="Cheng J.-F."/>
            <person name="Hugenholtz P."/>
            <person name="Woyke T."/>
            <person name="Wu D."/>
            <person name="Tindall B."/>
            <person name="Pomrenke H."/>
            <person name="Brambilla E."/>
            <person name="Klenk H.-P."/>
            <person name="Eisen J.A."/>
        </authorList>
    </citation>
    <scope>NUCLEOTIDE SEQUENCE [LARGE SCALE GENOMIC DNA]</scope>
    <source>
        <strain evidence="3">ATCC 35273 / DSM 5150 / MD-1</strain>
    </source>
</reference>
<feature type="domain" description="VWFA" evidence="1">
    <location>
        <begin position="58"/>
        <end position="233"/>
    </location>
</feature>
<evidence type="ECO:0000313" key="2">
    <source>
        <dbReference type="EMBL" id="AGB41323.1"/>
    </source>
</evidence>
<dbReference type="Pfam" id="PF13768">
    <property type="entry name" value="VWA_3"/>
    <property type="match status" value="1"/>
</dbReference>
<dbReference type="PROSITE" id="PS50234">
    <property type="entry name" value="VWFA"/>
    <property type="match status" value="1"/>
</dbReference>
<evidence type="ECO:0000259" key="1">
    <source>
        <dbReference type="PROSITE" id="PS50234"/>
    </source>
</evidence>
<dbReference type="OrthoDB" id="9783818at2"/>
<name>L0KB80_HALHC</name>
<proteinExistence type="predicted"/>
<protein>
    <submittedName>
        <fullName evidence="2">Uncharacterized protein containing a von Willebrand factor type A (VWA) domain</fullName>
    </submittedName>
</protein>
<gene>
    <name evidence="2" type="ordered locus">Halha_1378</name>
</gene>